<reference evidence="2 3" key="1">
    <citation type="submission" date="2021-01" db="EMBL/GenBank/DDBJ databases">
        <title>Genomic Encyclopedia of Type Strains, Phase IV (KMG-IV): sequencing the most valuable type-strain genomes for metagenomic binning, comparative biology and taxonomic classification.</title>
        <authorList>
            <person name="Goeker M."/>
        </authorList>
    </citation>
    <scope>NUCLEOTIDE SEQUENCE [LARGE SCALE GENOMIC DNA]</scope>
    <source>
        <strain evidence="2 3">DSM 24436</strain>
    </source>
</reference>
<dbReference type="InterPro" id="IPR058240">
    <property type="entry name" value="rSAM_sf"/>
</dbReference>
<name>A0ABS2MP00_9FIRM</name>
<evidence type="ECO:0000259" key="1">
    <source>
        <dbReference type="Pfam" id="PF13186"/>
    </source>
</evidence>
<dbReference type="Proteomes" id="UP000767854">
    <property type="component" value="Unassembled WGS sequence"/>
</dbReference>
<accession>A0ABS2MP00</accession>
<gene>
    <name evidence="2" type="ORF">JOC49_000646</name>
</gene>
<keyword evidence="3" id="KW-1185">Reference proteome</keyword>
<dbReference type="InterPro" id="IPR023885">
    <property type="entry name" value="4Fe4S-binding_SPASM_dom"/>
</dbReference>
<feature type="domain" description="4Fe4S-binding SPASM" evidence="1">
    <location>
        <begin position="274"/>
        <end position="333"/>
    </location>
</feature>
<comment type="caution">
    <text evidence="2">The sequence shown here is derived from an EMBL/GenBank/DDBJ whole genome shotgun (WGS) entry which is preliminary data.</text>
</comment>
<dbReference type="EMBL" id="JAFBDT010000003">
    <property type="protein sequence ID" value="MBM7561129.1"/>
    <property type="molecule type" value="Genomic_DNA"/>
</dbReference>
<protein>
    <submittedName>
        <fullName evidence="2">Radical SAM protein with 4Fe4S-binding SPASM domain</fullName>
    </submittedName>
</protein>
<dbReference type="RefSeq" id="WP_204662237.1">
    <property type="nucleotide sequence ID" value="NZ_JAFBDT010000003.1"/>
</dbReference>
<dbReference type="InterPro" id="IPR013785">
    <property type="entry name" value="Aldolase_TIM"/>
</dbReference>
<dbReference type="PANTHER" id="PTHR11228">
    <property type="entry name" value="RADICAL SAM DOMAIN PROTEIN"/>
    <property type="match status" value="1"/>
</dbReference>
<dbReference type="PANTHER" id="PTHR11228:SF7">
    <property type="entry name" value="PQQA PEPTIDE CYCLASE"/>
    <property type="match status" value="1"/>
</dbReference>
<dbReference type="InterPro" id="IPR050377">
    <property type="entry name" value="Radical_SAM_PqqE_MftC-like"/>
</dbReference>
<dbReference type="SUPFAM" id="SSF102114">
    <property type="entry name" value="Radical SAM enzymes"/>
    <property type="match status" value="1"/>
</dbReference>
<dbReference type="Gene3D" id="3.20.20.70">
    <property type="entry name" value="Aldolase class I"/>
    <property type="match status" value="1"/>
</dbReference>
<proteinExistence type="predicted"/>
<evidence type="ECO:0000313" key="2">
    <source>
        <dbReference type="EMBL" id="MBM7561129.1"/>
    </source>
</evidence>
<dbReference type="Pfam" id="PF13186">
    <property type="entry name" value="SPASM"/>
    <property type="match status" value="1"/>
</dbReference>
<evidence type="ECO:0000313" key="3">
    <source>
        <dbReference type="Proteomes" id="UP000767854"/>
    </source>
</evidence>
<organism evidence="2 3">
    <name type="scientific">Fusibacter tunisiensis</name>
    <dbReference type="NCBI Taxonomy" id="1008308"/>
    <lineage>
        <taxon>Bacteria</taxon>
        <taxon>Bacillati</taxon>
        <taxon>Bacillota</taxon>
        <taxon>Clostridia</taxon>
        <taxon>Eubacteriales</taxon>
        <taxon>Eubacteriales Family XII. Incertae Sedis</taxon>
        <taxon>Fusibacter</taxon>
    </lineage>
</organism>
<sequence length="362" mass="40027">MSYHKQYDPNGFVSYFNTDNGDYYRSGILDDFGNDSGVDPFMAAFPHLLDIGIMGHCHHGLTGKCRLSGVQCYQMGGSIKEPNMPLDAYKSIIDQSKGKVYQVALGGRGDPEMHESFEEILRITRNAGIVPNLTTSGYGLTERHADLIATYCGAAAVSYYKTPYMTRAIKMLSSRGLPTNLHFVLGGNTIDEAIEMLSENKIPEGIDRVVFLLHKPVGYGDQERVLKHGDPRVEIFFDLLTRPEIAERTGFDSCCVPGIVTFAKAVSPETFDACESGRFSAYIGPDSVMRPCSFDQTGKHTVDLKHKTLTQAWNSQVFNGFRNHAMTACPDCDRRSLCMGGCPICPEINLCTDSHQNMRGES</sequence>